<keyword evidence="1" id="KW-1133">Transmembrane helix</keyword>
<gene>
    <name evidence="2" type="ORF">DK880_00934</name>
</gene>
<dbReference type="Proteomes" id="UP000245872">
    <property type="component" value="Chromosome"/>
</dbReference>
<evidence type="ECO:0000313" key="2">
    <source>
        <dbReference type="EMBL" id="AWN82232.1"/>
    </source>
</evidence>
<protein>
    <submittedName>
        <fullName evidence="2">Uncharacterized protein</fullName>
    </submittedName>
</protein>
<keyword evidence="1" id="KW-0472">Membrane</keyword>
<keyword evidence="3" id="KW-1185">Reference proteome</keyword>
<evidence type="ECO:0000313" key="3">
    <source>
        <dbReference type="Proteomes" id="UP000245872"/>
    </source>
</evidence>
<proteinExistence type="predicted"/>
<dbReference type="EMBL" id="CP029619">
    <property type="protein sequence ID" value="AWN82232.1"/>
    <property type="molecule type" value="Genomic_DNA"/>
</dbReference>
<keyword evidence="1" id="KW-0812">Transmembrane</keyword>
<dbReference type="KEGG" id="cher:DK880_00934"/>
<accession>A0A2Z3LDS1</accession>
<sequence precursor="true">MPSCFNPTWIAMHFFATFLKAFKAFILFFYTFVKIIIAICNCLKIKIFDTLQVFICI</sequence>
<feature type="transmembrane region" description="Helical" evidence="1">
    <location>
        <begin position="22"/>
        <end position="43"/>
    </location>
</feature>
<dbReference type="AlphaFoldDB" id="A0A2Z3LDS1"/>
<evidence type="ECO:0000256" key="1">
    <source>
        <dbReference type="SAM" id="Phobius"/>
    </source>
</evidence>
<organism evidence="2 3">
    <name type="scientific">Candidatus Cardinium hertigii</name>
    <dbReference type="NCBI Taxonomy" id="247481"/>
    <lineage>
        <taxon>Bacteria</taxon>
        <taxon>Pseudomonadati</taxon>
        <taxon>Bacteroidota</taxon>
        <taxon>Cytophagia</taxon>
        <taxon>Cytophagales</taxon>
        <taxon>Amoebophilaceae</taxon>
        <taxon>Candidatus Cardinium</taxon>
    </lineage>
</organism>
<reference evidence="2 3" key="1">
    <citation type="submission" date="2018-05" db="EMBL/GenBank/DDBJ databases">
        <title>Candidatus Cardinium hertigii Genome Assembly.</title>
        <authorList>
            <person name="Showmaker K.C."/>
            <person name="Walden K.O."/>
            <person name="Fields C.J."/>
            <person name="Lambert K.N."/>
            <person name="Hudson M.E."/>
        </authorList>
    </citation>
    <scope>NUCLEOTIDE SEQUENCE [LARGE SCALE GENOMIC DNA]</scope>
    <source>
        <strain evidence="3">cHgTN10</strain>
    </source>
</reference>
<name>A0A2Z3LDS1_9BACT</name>